<proteinExistence type="predicted"/>
<evidence type="ECO:0000313" key="3">
    <source>
        <dbReference type="Proteomes" id="UP000192277"/>
    </source>
</evidence>
<dbReference type="RefSeq" id="WP_041347439.1">
    <property type="nucleotide sequence ID" value="NZ_LWBO01000012.1"/>
</dbReference>
<dbReference type="Pfam" id="PF19920">
    <property type="entry name" value="bpX4"/>
    <property type="match status" value="1"/>
</dbReference>
<reference evidence="2 3" key="1">
    <citation type="submission" date="2016-04" db="EMBL/GenBank/DDBJ databases">
        <authorList>
            <person name="Chen L."/>
            <person name="Zhuang W."/>
            <person name="Wang G."/>
        </authorList>
    </citation>
    <scope>NUCLEOTIDE SEQUENCE [LARGE SCALE GENOMIC DNA]</scope>
    <source>
        <strain evidence="3">GR20</strain>
    </source>
</reference>
<evidence type="ECO:0000313" key="2">
    <source>
        <dbReference type="EMBL" id="OQP48815.1"/>
    </source>
</evidence>
<sequence>MQLEQFIQDIIQQGKVIVAGQVIPFTQEDTQQTTEHLRAYYDNQLSELTGPVPAFQPEAAVWAAIYLYRAVQLTVLRELGEDAVNGLLTSFTGAVSPETILSVDLSFRYLPNLLGLARGLAPEDVLVKQIQAAAIQWPFSSVGMKVTGEMNVEVIMNDACLRRAYIDRIIEARDRSRCNNDLVNEYIREALGDHGQTFWPDWIPLQKDLSGSQSQADNASC</sequence>
<comment type="caution">
    <text evidence="2">The sequence shown here is derived from an EMBL/GenBank/DDBJ whole genome shotgun (WGS) entry which is preliminary data.</text>
</comment>
<dbReference type="InterPro" id="IPR045549">
    <property type="entry name" value="bpX4"/>
</dbReference>
<dbReference type="Proteomes" id="UP000192277">
    <property type="component" value="Unassembled WGS sequence"/>
</dbReference>
<feature type="domain" description="MoxR-vWA-beta-propeller ternary system" evidence="1">
    <location>
        <begin position="3"/>
        <end position="202"/>
    </location>
</feature>
<organism evidence="2 3">
    <name type="scientific">Niastella koreensis</name>
    <dbReference type="NCBI Taxonomy" id="354356"/>
    <lineage>
        <taxon>Bacteria</taxon>
        <taxon>Pseudomonadati</taxon>
        <taxon>Bacteroidota</taxon>
        <taxon>Chitinophagia</taxon>
        <taxon>Chitinophagales</taxon>
        <taxon>Chitinophagaceae</taxon>
        <taxon>Niastella</taxon>
    </lineage>
</organism>
<keyword evidence="3" id="KW-1185">Reference proteome</keyword>
<accession>A0ABX3NX38</accession>
<dbReference type="EMBL" id="LWBO01000012">
    <property type="protein sequence ID" value="OQP48815.1"/>
    <property type="molecule type" value="Genomic_DNA"/>
</dbReference>
<name>A0ABX3NX38_9BACT</name>
<gene>
    <name evidence="2" type="ORF">A4D02_08930</name>
</gene>
<evidence type="ECO:0000259" key="1">
    <source>
        <dbReference type="Pfam" id="PF19920"/>
    </source>
</evidence>
<protein>
    <recommendedName>
        <fullName evidence="1">MoxR-vWA-beta-propeller ternary system domain-containing protein</fullName>
    </recommendedName>
</protein>